<dbReference type="PANTHER" id="PTHR15189">
    <property type="entry name" value="BRISC AND BRCA1-A COMPLEX MEMBER 2"/>
    <property type="match status" value="1"/>
</dbReference>
<keyword evidence="11" id="KW-0156">Chromatin regulator</keyword>
<dbReference type="GO" id="GO:0005737">
    <property type="term" value="C:cytoplasm"/>
    <property type="evidence" value="ECO:0007669"/>
    <property type="project" value="UniProtKB-SubCell"/>
</dbReference>
<keyword evidence="5" id="KW-0132">Cell division</keyword>
<evidence type="ECO:0000256" key="13">
    <source>
        <dbReference type="ARBA" id="ARBA00023242"/>
    </source>
</evidence>
<evidence type="ECO:0000256" key="11">
    <source>
        <dbReference type="ARBA" id="ARBA00022853"/>
    </source>
</evidence>
<evidence type="ECO:0000256" key="1">
    <source>
        <dbReference type="ARBA" id="ARBA00004123"/>
    </source>
</evidence>
<evidence type="ECO:0000256" key="16">
    <source>
        <dbReference type="ARBA" id="ARBA00032491"/>
    </source>
</evidence>
<dbReference type="EMBL" id="CDMZ01005706">
    <property type="protein sequence ID" value="CEM53566.1"/>
    <property type="molecule type" value="Genomic_DNA"/>
</dbReference>
<evidence type="ECO:0000256" key="3">
    <source>
        <dbReference type="ARBA" id="ARBA00019438"/>
    </source>
</evidence>
<evidence type="ECO:0000256" key="4">
    <source>
        <dbReference type="ARBA" id="ARBA00022490"/>
    </source>
</evidence>
<dbReference type="InterPro" id="IPR010358">
    <property type="entry name" value="BRE"/>
</dbReference>
<dbReference type="AlphaFoldDB" id="A0A0G4I988"/>
<keyword evidence="8" id="KW-0227">DNA damage</keyword>
<proteinExistence type="inferred from homology"/>
<keyword evidence="4" id="KW-0963">Cytoplasm</keyword>
<dbReference type="VEuPathDB" id="CryptoDB:Cvel_12073"/>
<evidence type="ECO:0000256" key="2">
    <source>
        <dbReference type="ARBA" id="ARBA00004496"/>
    </source>
</evidence>
<protein>
    <recommendedName>
        <fullName evidence="3">BRISC and BRCA1-A complex member 2</fullName>
    </recommendedName>
    <alternativeName>
        <fullName evidence="16">BRCA1-A complex subunit BRE</fullName>
    </alternativeName>
    <alternativeName>
        <fullName evidence="17">BRCA1/BRCA2-containing complex subunit 45</fullName>
    </alternativeName>
</protein>
<evidence type="ECO:0000256" key="10">
    <source>
        <dbReference type="ARBA" id="ARBA00022786"/>
    </source>
</evidence>
<accession>A0A0G4I988</accession>
<dbReference type="GO" id="GO:0070552">
    <property type="term" value="C:BRISC complex"/>
    <property type="evidence" value="ECO:0007669"/>
    <property type="project" value="InterPro"/>
</dbReference>
<comment type="similarity">
    <text evidence="15">Belongs to the BABAM2 family.</text>
</comment>
<name>A0A0G4I988_9ALVE</name>
<organism evidence="18">
    <name type="scientific">Chromera velia CCMP2878</name>
    <dbReference type="NCBI Taxonomy" id="1169474"/>
    <lineage>
        <taxon>Eukaryota</taxon>
        <taxon>Sar</taxon>
        <taxon>Alveolata</taxon>
        <taxon>Colpodellida</taxon>
        <taxon>Chromeraceae</taxon>
        <taxon>Chromera</taxon>
    </lineage>
</organism>
<evidence type="ECO:0000256" key="7">
    <source>
        <dbReference type="ARBA" id="ARBA00022737"/>
    </source>
</evidence>
<dbReference type="GO" id="GO:0006302">
    <property type="term" value="P:double-strand break repair"/>
    <property type="evidence" value="ECO:0007669"/>
    <property type="project" value="TreeGrafter"/>
</dbReference>
<evidence type="ECO:0000313" key="18">
    <source>
        <dbReference type="EMBL" id="CEM53566.1"/>
    </source>
</evidence>
<evidence type="ECO:0000256" key="6">
    <source>
        <dbReference type="ARBA" id="ARBA00022703"/>
    </source>
</evidence>
<keyword evidence="9" id="KW-0498">Mitosis</keyword>
<evidence type="ECO:0000256" key="8">
    <source>
        <dbReference type="ARBA" id="ARBA00022763"/>
    </source>
</evidence>
<evidence type="ECO:0000256" key="14">
    <source>
        <dbReference type="ARBA" id="ARBA00023306"/>
    </source>
</evidence>
<dbReference type="GO" id="GO:0051301">
    <property type="term" value="P:cell division"/>
    <property type="evidence" value="ECO:0007669"/>
    <property type="project" value="UniProtKB-KW"/>
</dbReference>
<dbReference type="PANTHER" id="PTHR15189:SF7">
    <property type="entry name" value="BRISC AND BRCA1-A COMPLEX MEMBER 2"/>
    <property type="match status" value="1"/>
</dbReference>
<keyword evidence="13" id="KW-0539">Nucleus</keyword>
<evidence type="ECO:0000256" key="15">
    <source>
        <dbReference type="ARBA" id="ARBA00025766"/>
    </source>
</evidence>
<evidence type="ECO:0000256" key="12">
    <source>
        <dbReference type="ARBA" id="ARBA00023204"/>
    </source>
</evidence>
<evidence type="ECO:0000256" key="17">
    <source>
        <dbReference type="ARBA" id="ARBA00032630"/>
    </source>
</evidence>
<evidence type="ECO:0000256" key="9">
    <source>
        <dbReference type="ARBA" id="ARBA00022776"/>
    </source>
</evidence>
<keyword evidence="10" id="KW-0833">Ubl conjugation pathway</keyword>
<gene>
    <name evidence="18" type="ORF">Cvel_12073</name>
</gene>
<comment type="subcellular location">
    <subcellularLocation>
        <location evidence="2">Cytoplasm</location>
    </subcellularLocation>
    <subcellularLocation>
        <location evidence="1">Nucleus</location>
    </subcellularLocation>
</comment>
<keyword evidence="6" id="KW-0053">Apoptosis</keyword>
<dbReference type="GO" id="GO:0006325">
    <property type="term" value="P:chromatin organization"/>
    <property type="evidence" value="ECO:0007669"/>
    <property type="project" value="UniProtKB-KW"/>
</dbReference>
<keyword evidence="14" id="KW-0131">Cell cycle</keyword>
<sequence length="399" mass="44152">MVFHELLKTLVEFPDSDFEVLTLEGCSDRSWMSSACLDDSFFVSFSHCGRRIKFPVALQEAMPQVPPDIGYPFIETPEGGSLTPVLCPRVDLGDLSSLIRWNFLKPRSLLELFLEIRHKFETFHRQMAVQVKESRIAFETESLQENETAQFLVLSRGDDHDSKGGVSHVEISLPLDVRLNGLRAGKEAAGVGRAGTVSVVASFSINGATSPHLRVHTPSAYASIREAIERELPPWDPQGCLAAVAEETSRRAGVRVENLRKALETRRDVFKELTRVFGEPLEMEGDFSRALFFFPPEDLHLGDSPGAGGSRGREGGMENTEQEQTLVELQFPQGFPTVSPSLTVVRGGEQGSGPVEERIACESWWSSSLKAGAVAEAALMVVRNWAAKRENRTTGVRFY</sequence>
<keyword evidence="12" id="KW-0234">DNA repair</keyword>
<reference evidence="18" key="1">
    <citation type="submission" date="2014-11" db="EMBL/GenBank/DDBJ databases">
        <authorList>
            <person name="Otto D Thomas"/>
            <person name="Naeem Raeece"/>
        </authorList>
    </citation>
    <scope>NUCLEOTIDE SEQUENCE</scope>
</reference>
<evidence type="ECO:0000256" key="5">
    <source>
        <dbReference type="ARBA" id="ARBA00022618"/>
    </source>
</evidence>
<keyword evidence="7" id="KW-0677">Repeat</keyword>